<evidence type="ECO:0000313" key="2">
    <source>
        <dbReference type="Proteomes" id="UP000676336"/>
    </source>
</evidence>
<feature type="non-terminal residue" evidence="1">
    <location>
        <position position="1"/>
    </location>
</feature>
<dbReference type="AlphaFoldDB" id="A0A8S2TEG0"/>
<proteinExistence type="predicted"/>
<evidence type="ECO:0000313" key="1">
    <source>
        <dbReference type="EMBL" id="CAF4285806.1"/>
    </source>
</evidence>
<dbReference type="EMBL" id="CAJOBI010033541">
    <property type="protein sequence ID" value="CAF4285806.1"/>
    <property type="molecule type" value="Genomic_DNA"/>
</dbReference>
<gene>
    <name evidence="1" type="ORF">SMN809_LOCUS25465</name>
</gene>
<reference evidence="1" key="1">
    <citation type="submission" date="2021-02" db="EMBL/GenBank/DDBJ databases">
        <authorList>
            <person name="Nowell W R."/>
        </authorList>
    </citation>
    <scope>NUCLEOTIDE SEQUENCE</scope>
</reference>
<dbReference type="Proteomes" id="UP000676336">
    <property type="component" value="Unassembled WGS sequence"/>
</dbReference>
<protein>
    <submittedName>
        <fullName evidence="1">Uncharacterized protein</fullName>
    </submittedName>
</protein>
<comment type="caution">
    <text evidence="1">The sequence shown here is derived from an EMBL/GenBank/DDBJ whole genome shotgun (WGS) entry which is preliminary data.</text>
</comment>
<organism evidence="1 2">
    <name type="scientific">Rotaria magnacalcarata</name>
    <dbReference type="NCBI Taxonomy" id="392030"/>
    <lineage>
        <taxon>Eukaryota</taxon>
        <taxon>Metazoa</taxon>
        <taxon>Spiralia</taxon>
        <taxon>Gnathifera</taxon>
        <taxon>Rotifera</taxon>
        <taxon>Eurotatoria</taxon>
        <taxon>Bdelloidea</taxon>
        <taxon>Philodinida</taxon>
        <taxon>Philodinidae</taxon>
        <taxon>Rotaria</taxon>
    </lineage>
</organism>
<sequence>SFRALRRKKALQLSYTIALKLYPLAGDPQTTQVKEPSLVLFFSHDDFALL</sequence>
<accession>A0A8S2TEG0</accession>
<name>A0A8S2TEG0_9BILA</name>